<dbReference type="InterPro" id="IPR019819">
    <property type="entry name" value="Carboxylesterase_B_CS"/>
</dbReference>
<dbReference type="Pfam" id="PF00135">
    <property type="entry name" value="COesterase"/>
    <property type="match status" value="1"/>
</dbReference>
<dbReference type="InterPro" id="IPR050309">
    <property type="entry name" value="Type-B_Carboxylest/Lipase"/>
</dbReference>
<evidence type="ECO:0000256" key="2">
    <source>
        <dbReference type="ARBA" id="ARBA00022801"/>
    </source>
</evidence>
<dbReference type="SUPFAM" id="SSF53474">
    <property type="entry name" value="alpha/beta-Hydrolases"/>
    <property type="match status" value="1"/>
</dbReference>
<evidence type="ECO:0000256" key="1">
    <source>
        <dbReference type="ARBA" id="ARBA00005964"/>
    </source>
</evidence>
<evidence type="ECO:0000313" key="5">
    <source>
        <dbReference type="EMBL" id="RZU41684.1"/>
    </source>
</evidence>
<keyword evidence="3" id="KW-0732">Signal</keyword>
<dbReference type="EC" id="3.1.1.-" evidence="3"/>
<gene>
    <name evidence="5" type="ORF">BDD14_3211</name>
</gene>
<dbReference type="InterPro" id="IPR019826">
    <property type="entry name" value="Carboxylesterase_B_AS"/>
</dbReference>
<comment type="similarity">
    <text evidence="1 3">Belongs to the type-B carboxylesterase/lipase family.</text>
</comment>
<feature type="domain" description="Carboxylesterase type B" evidence="4">
    <location>
        <begin position="28"/>
        <end position="512"/>
    </location>
</feature>
<dbReference type="EMBL" id="SHKW01000001">
    <property type="protein sequence ID" value="RZU41684.1"/>
    <property type="molecule type" value="Genomic_DNA"/>
</dbReference>
<feature type="signal peptide" evidence="3">
    <location>
        <begin position="1"/>
        <end position="23"/>
    </location>
</feature>
<dbReference type="GO" id="GO:0016787">
    <property type="term" value="F:hydrolase activity"/>
    <property type="evidence" value="ECO:0007669"/>
    <property type="project" value="UniProtKB-KW"/>
</dbReference>
<dbReference type="RefSeq" id="WP_130419559.1">
    <property type="nucleotide sequence ID" value="NZ_SHKW01000001.1"/>
</dbReference>
<name>A0A4Q7YWC6_9BACT</name>
<proteinExistence type="inferred from homology"/>
<dbReference type="PROSITE" id="PS00122">
    <property type="entry name" value="CARBOXYLESTERASE_B_1"/>
    <property type="match status" value="1"/>
</dbReference>
<dbReference type="PROSITE" id="PS00941">
    <property type="entry name" value="CARBOXYLESTERASE_B_2"/>
    <property type="match status" value="1"/>
</dbReference>
<dbReference type="AlphaFoldDB" id="A0A4Q7YWC6"/>
<comment type="caution">
    <text evidence="5">The sequence shown here is derived from an EMBL/GenBank/DDBJ whole genome shotgun (WGS) entry which is preliminary data.</text>
</comment>
<dbReference type="InterPro" id="IPR002018">
    <property type="entry name" value="CarbesteraseB"/>
</dbReference>
<feature type="chain" id="PRO_5020938742" description="Carboxylic ester hydrolase" evidence="3">
    <location>
        <begin position="24"/>
        <end position="531"/>
    </location>
</feature>
<dbReference type="PANTHER" id="PTHR11559">
    <property type="entry name" value="CARBOXYLESTERASE"/>
    <property type="match status" value="1"/>
</dbReference>
<keyword evidence="6" id="KW-1185">Reference proteome</keyword>
<evidence type="ECO:0000313" key="6">
    <source>
        <dbReference type="Proteomes" id="UP000292958"/>
    </source>
</evidence>
<keyword evidence="2 3" id="KW-0378">Hydrolase</keyword>
<reference evidence="5 6" key="1">
    <citation type="submission" date="2019-02" db="EMBL/GenBank/DDBJ databases">
        <title>Genomic Encyclopedia of Archaeal and Bacterial Type Strains, Phase II (KMG-II): from individual species to whole genera.</title>
        <authorList>
            <person name="Goeker M."/>
        </authorList>
    </citation>
    <scope>NUCLEOTIDE SEQUENCE [LARGE SCALE GENOMIC DNA]</scope>
    <source>
        <strain evidence="5 6">DSM 18101</strain>
    </source>
</reference>
<dbReference type="OrthoDB" id="9775851at2"/>
<organism evidence="5 6">
    <name type="scientific">Edaphobacter modestus</name>
    <dbReference type="NCBI Taxonomy" id="388466"/>
    <lineage>
        <taxon>Bacteria</taxon>
        <taxon>Pseudomonadati</taxon>
        <taxon>Acidobacteriota</taxon>
        <taxon>Terriglobia</taxon>
        <taxon>Terriglobales</taxon>
        <taxon>Acidobacteriaceae</taxon>
        <taxon>Edaphobacter</taxon>
    </lineage>
</organism>
<evidence type="ECO:0000256" key="3">
    <source>
        <dbReference type="RuleBase" id="RU361235"/>
    </source>
</evidence>
<evidence type="ECO:0000259" key="4">
    <source>
        <dbReference type="Pfam" id="PF00135"/>
    </source>
</evidence>
<sequence>MMTFPLRRALPAVFLFVASAAFAAIPLQVKTDKGVVEGEATTDGKVMAFKGIPYAAPPVGNLRWAPPAPAEPWSGVRSAHDFGYHCVQSAIYSDMAFHDPGPSEDCLTLNVWTPAGAQPGKLPVMVWIYGGGLSGGGTSERRQDGEFLAHRDVVVVSMNYRLGIFGFFVHPELSAESPHHASGNYGLMDQNAAIRWVKDNISAFGGDPSNITIFGESAGSFSVNFHMASPVSRDLFQKAIGESGGAIATSRGAEATLPQREKTDAAFALATYGTSKLSELRRIPTEDIIRPVLASRPGPRFGPVVDGYFLPKSVAEIYAAGEEAHIPLLAGWNADEGRGGIAGSLNQFTAAGFAAQAETEFPGRSAEFLRLYPNTTEASALCSAADYTGDKFIAYSTWRWLEAQVATGGKPVYRYLLALGNPGDRFHTPAAGAFHSDDIEYVFGTLDFRPEAVWRPEDRKLSSEMQTYWTNFARTGNPNGPGVPNWPAYGPAEWQTMHLDKTSAARPDAKRERYLFLDGIWGKASNEAATR</sequence>
<dbReference type="Proteomes" id="UP000292958">
    <property type="component" value="Unassembled WGS sequence"/>
</dbReference>
<dbReference type="Gene3D" id="3.40.50.1820">
    <property type="entry name" value="alpha/beta hydrolase"/>
    <property type="match status" value="1"/>
</dbReference>
<dbReference type="InterPro" id="IPR029058">
    <property type="entry name" value="AB_hydrolase_fold"/>
</dbReference>
<accession>A0A4Q7YWC6</accession>
<protein>
    <recommendedName>
        <fullName evidence="3">Carboxylic ester hydrolase</fullName>
        <ecNumber evidence="3">3.1.1.-</ecNumber>
    </recommendedName>
</protein>